<evidence type="ECO:0000256" key="4">
    <source>
        <dbReference type="ARBA" id="ARBA00022692"/>
    </source>
</evidence>
<evidence type="ECO:0000256" key="1">
    <source>
        <dbReference type="ARBA" id="ARBA00004571"/>
    </source>
</evidence>
<dbReference type="Pfam" id="PF03349">
    <property type="entry name" value="Toluene_X"/>
    <property type="match status" value="1"/>
</dbReference>
<dbReference type="InterPro" id="IPR005017">
    <property type="entry name" value="OMPP1/FadL/TodX"/>
</dbReference>
<evidence type="ECO:0000256" key="2">
    <source>
        <dbReference type="ARBA" id="ARBA00008163"/>
    </source>
</evidence>
<dbReference type="GO" id="GO:0015483">
    <property type="term" value="F:long-chain fatty acid transporting porin activity"/>
    <property type="evidence" value="ECO:0007669"/>
    <property type="project" value="TreeGrafter"/>
</dbReference>
<evidence type="ECO:0000256" key="7">
    <source>
        <dbReference type="ARBA" id="ARBA00023237"/>
    </source>
</evidence>
<sequence length="154" mass="16320">MGVSIEWADAELTSAIDWGTALTANGISGFTPQGIDGKAKIEGDDWGFGANVGLIFEPLAGTRLGLHYRSKIDHTLEGDATFNTPAAVLATGVPQASGRVDTSVKADFAYGHLFVDDPEIDKDVTELENRLRGALVGEYDASVDIISASVSFRF</sequence>
<keyword evidence="4" id="KW-0812">Transmembrane</keyword>
<name>A0A5K7YTP0_9BACT</name>
<accession>A0A5K7YTP0</accession>
<keyword evidence="3" id="KW-1134">Transmembrane beta strand</keyword>
<keyword evidence="5" id="KW-0732">Signal</keyword>
<dbReference type="AlphaFoldDB" id="A0A5K7YTP0"/>
<dbReference type="Gene3D" id="2.40.160.60">
    <property type="entry name" value="Outer membrane protein transport protein (OMPP1/FadL/TodX)"/>
    <property type="match status" value="1"/>
</dbReference>
<evidence type="ECO:0000256" key="6">
    <source>
        <dbReference type="ARBA" id="ARBA00023136"/>
    </source>
</evidence>
<keyword evidence="7" id="KW-0998">Cell outer membrane</keyword>
<evidence type="ECO:0000256" key="3">
    <source>
        <dbReference type="ARBA" id="ARBA00022452"/>
    </source>
</evidence>
<protein>
    <submittedName>
        <fullName evidence="8">Uncharacterized protein</fullName>
    </submittedName>
</protein>
<organism evidence="8 9">
    <name type="scientific">Desulfosarcina alkanivorans</name>
    <dbReference type="NCBI Taxonomy" id="571177"/>
    <lineage>
        <taxon>Bacteria</taxon>
        <taxon>Pseudomonadati</taxon>
        <taxon>Thermodesulfobacteriota</taxon>
        <taxon>Desulfobacteria</taxon>
        <taxon>Desulfobacterales</taxon>
        <taxon>Desulfosarcinaceae</taxon>
        <taxon>Desulfosarcina</taxon>
    </lineage>
</organism>
<dbReference type="PANTHER" id="PTHR35093">
    <property type="entry name" value="OUTER MEMBRANE PROTEIN NMB0088-RELATED"/>
    <property type="match status" value="1"/>
</dbReference>
<evidence type="ECO:0000256" key="5">
    <source>
        <dbReference type="ARBA" id="ARBA00022729"/>
    </source>
</evidence>
<proteinExistence type="inferred from homology"/>
<comment type="subcellular location">
    <subcellularLocation>
        <location evidence="1">Cell outer membrane</location>
        <topology evidence="1">Multi-pass membrane protein</topology>
    </subcellularLocation>
</comment>
<reference evidence="8 9" key="1">
    <citation type="submission" date="2019-11" db="EMBL/GenBank/DDBJ databases">
        <title>Comparative genomics of hydrocarbon-degrading Desulfosarcina strains.</title>
        <authorList>
            <person name="Watanabe M."/>
            <person name="Kojima H."/>
            <person name="Fukui M."/>
        </authorList>
    </citation>
    <scope>NUCLEOTIDE SEQUENCE [LARGE SCALE GENOMIC DNA]</scope>
    <source>
        <strain evidence="8 9">PL12</strain>
    </source>
</reference>
<gene>
    <name evidence="8" type="ORF">DSCA_43310</name>
</gene>
<evidence type="ECO:0000313" key="8">
    <source>
        <dbReference type="EMBL" id="BBO70401.1"/>
    </source>
</evidence>
<evidence type="ECO:0000313" key="9">
    <source>
        <dbReference type="Proteomes" id="UP000427906"/>
    </source>
</evidence>
<dbReference type="EMBL" id="AP021874">
    <property type="protein sequence ID" value="BBO70401.1"/>
    <property type="molecule type" value="Genomic_DNA"/>
</dbReference>
<dbReference type="KEGG" id="dalk:DSCA_43310"/>
<keyword evidence="9" id="KW-1185">Reference proteome</keyword>
<dbReference type="PANTHER" id="PTHR35093:SF8">
    <property type="entry name" value="OUTER MEMBRANE PROTEIN NMB0088-RELATED"/>
    <property type="match status" value="1"/>
</dbReference>
<dbReference type="Proteomes" id="UP000427906">
    <property type="component" value="Chromosome"/>
</dbReference>
<keyword evidence="6" id="KW-0472">Membrane</keyword>
<dbReference type="SUPFAM" id="SSF56935">
    <property type="entry name" value="Porins"/>
    <property type="match status" value="1"/>
</dbReference>
<comment type="similarity">
    <text evidence="2">Belongs to the OmpP1/FadL family.</text>
</comment>
<dbReference type="GO" id="GO:0009279">
    <property type="term" value="C:cell outer membrane"/>
    <property type="evidence" value="ECO:0007669"/>
    <property type="project" value="UniProtKB-SubCell"/>
</dbReference>